<sequence>MALMMIMVVSLLVYILAQRRLRQALALAHQTIPNQKGKPTAIPTLLWVFQSFLFIRWLEIDGIQTIVNLTSKHKHILSFLGSSCQNYYFVS</sequence>
<name>A0A977L0S8_9CYAN</name>
<accession>A0A977L0S8</accession>
<organism evidence="1">
    <name type="scientific">Woronichinia naegeliana WA131</name>
    <dbReference type="NCBI Taxonomy" id="2824559"/>
    <lineage>
        <taxon>Bacteria</taxon>
        <taxon>Bacillati</taxon>
        <taxon>Cyanobacteriota</taxon>
        <taxon>Cyanophyceae</taxon>
        <taxon>Synechococcales</taxon>
        <taxon>Coelosphaeriaceae</taxon>
        <taxon>Woronichinia</taxon>
    </lineage>
</organism>
<dbReference type="AlphaFoldDB" id="A0A977L0S8"/>
<dbReference type="KEGG" id="wna:KA717_12705"/>
<protein>
    <submittedName>
        <fullName evidence="1">Uncharacterized protein</fullName>
    </submittedName>
</protein>
<reference evidence="1" key="1">
    <citation type="submission" date="2021-04" db="EMBL/GenBank/DDBJ databases">
        <title>Genome sequence of Woronichinia naegeliana from Washington state freshwater lake bloom.</title>
        <authorList>
            <person name="Dreher T.W."/>
        </authorList>
    </citation>
    <scope>NUCLEOTIDE SEQUENCE</scope>
    <source>
        <strain evidence="1">WA131</strain>
    </source>
</reference>
<gene>
    <name evidence="1" type="ORF">KA717_12705</name>
</gene>
<dbReference type="PANTHER" id="PTHR34614">
    <property type="match status" value="1"/>
</dbReference>
<dbReference type="Proteomes" id="UP001065613">
    <property type="component" value="Chromosome"/>
</dbReference>
<dbReference type="EMBL" id="CP073041">
    <property type="protein sequence ID" value="UXE63408.1"/>
    <property type="molecule type" value="Genomic_DNA"/>
</dbReference>
<dbReference type="PANTHER" id="PTHR34614:SF2">
    <property type="entry name" value="TRANSPOSASE IS4-LIKE DOMAIN-CONTAINING PROTEIN"/>
    <property type="match status" value="1"/>
</dbReference>
<evidence type="ECO:0000313" key="1">
    <source>
        <dbReference type="EMBL" id="UXE63408.1"/>
    </source>
</evidence>
<proteinExistence type="predicted"/>